<dbReference type="Proteomes" id="UP001412067">
    <property type="component" value="Unassembled WGS sequence"/>
</dbReference>
<sequence length="77" mass="8908">MIDFSEFIINCGLSKIPFSDPTFTWTNVRVWARLDRTLVNHAWHHILKNTTLQHLNTNSDHSPLTISTNTEVAKYTP</sequence>
<protein>
    <submittedName>
        <fullName evidence="1">Uncharacterized protein</fullName>
    </submittedName>
</protein>
<dbReference type="InterPro" id="IPR036691">
    <property type="entry name" value="Endo/exonu/phosph_ase_sf"/>
</dbReference>
<dbReference type="SUPFAM" id="SSF56219">
    <property type="entry name" value="DNase I-like"/>
    <property type="match status" value="1"/>
</dbReference>
<accession>A0ABR2LWE6</accession>
<reference evidence="1 2" key="1">
    <citation type="journal article" date="2022" name="Nat. Plants">
        <title>Genomes of leafy and leafless Platanthera orchids illuminate the evolution of mycoheterotrophy.</title>
        <authorList>
            <person name="Li M.H."/>
            <person name="Liu K.W."/>
            <person name="Li Z."/>
            <person name="Lu H.C."/>
            <person name="Ye Q.L."/>
            <person name="Zhang D."/>
            <person name="Wang J.Y."/>
            <person name="Li Y.F."/>
            <person name="Zhong Z.M."/>
            <person name="Liu X."/>
            <person name="Yu X."/>
            <person name="Liu D.K."/>
            <person name="Tu X.D."/>
            <person name="Liu B."/>
            <person name="Hao Y."/>
            <person name="Liao X.Y."/>
            <person name="Jiang Y.T."/>
            <person name="Sun W.H."/>
            <person name="Chen J."/>
            <person name="Chen Y.Q."/>
            <person name="Ai Y."/>
            <person name="Zhai J.W."/>
            <person name="Wu S.S."/>
            <person name="Zhou Z."/>
            <person name="Hsiao Y.Y."/>
            <person name="Wu W.L."/>
            <person name="Chen Y.Y."/>
            <person name="Lin Y.F."/>
            <person name="Hsu J.L."/>
            <person name="Li C.Y."/>
            <person name="Wang Z.W."/>
            <person name="Zhao X."/>
            <person name="Zhong W.Y."/>
            <person name="Ma X.K."/>
            <person name="Ma L."/>
            <person name="Huang J."/>
            <person name="Chen G.Z."/>
            <person name="Huang M.Z."/>
            <person name="Huang L."/>
            <person name="Peng D.H."/>
            <person name="Luo Y.B."/>
            <person name="Zou S.Q."/>
            <person name="Chen S.P."/>
            <person name="Lan S."/>
            <person name="Tsai W.C."/>
            <person name="Van de Peer Y."/>
            <person name="Liu Z.J."/>
        </authorList>
    </citation>
    <scope>NUCLEOTIDE SEQUENCE [LARGE SCALE GENOMIC DNA]</scope>
    <source>
        <strain evidence="1">Lor288</strain>
    </source>
</reference>
<organism evidence="1 2">
    <name type="scientific">Platanthera guangdongensis</name>
    <dbReference type="NCBI Taxonomy" id="2320717"/>
    <lineage>
        <taxon>Eukaryota</taxon>
        <taxon>Viridiplantae</taxon>
        <taxon>Streptophyta</taxon>
        <taxon>Embryophyta</taxon>
        <taxon>Tracheophyta</taxon>
        <taxon>Spermatophyta</taxon>
        <taxon>Magnoliopsida</taxon>
        <taxon>Liliopsida</taxon>
        <taxon>Asparagales</taxon>
        <taxon>Orchidaceae</taxon>
        <taxon>Orchidoideae</taxon>
        <taxon>Orchideae</taxon>
        <taxon>Orchidinae</taxon>
        <taxon>Platanthera</taxon>
    </lineage>
</organism>
<keyword evidence="2" id="KW-1185">Reference proteome</keyword>
<dbReference type="Gene3D" id="3.60.10.10">
    <property type="entry name" value="Endonuclease/exonuclease/phosphatase"/>
    <property type="match status" value="1"/>
</dbReference>
<gene>
    <name evidence="1" type="ORF">KSP40_PGU019869</name>
</gene>
<evidence type="ECO:0000313" key="1">
    <source>
        <dbReference type="EMBL" id="KAK8952822.1"/>
    </source>
</evidence>
<evidence type="ECO:0000313" key="2">
    <source>
        <dbReference type="Proteomes" id="UP001412067"/>
    </source>
</evidence>
<proteinExistence type="predicted"/>
<dbReference type="PANTHER" id="PTHR33710">
    <property type="entry name" value="BNAC02G09200D PROTEIN"/>
    <property type="match status" value="1"/>
</dbReference>
<name>A0ABR2LWE6_9ASPA</name>
<dbReference type="EMBL" id="JBBWWR010000014">
    <property type="protein sequence ID" value="KAK8952822.1"/>
    <property type="molecule type" value="Genomic_DNA"/>
</dbReference>
<dbReference type="PANTHER" id="PTHR33710:SF71">
    <property type="entry name" value="ENDONUCLEASE_EXONUCLEASE_PHOSPHATASE DOMAIN-CONTAINING PROTEIN"/>
    <property type="match status" value="1"/>
</dbReference>
<comment type="caution">
    <text evidence="1">The sequence shown here is derived from an EMBL/GenBank/DDBJ whole genome shotgun (WGS) entry which is preliminary data.</text>
</comment>